<protein>
    <recommendedName>
        <fullName evidence="4">RRM domain-containing protein</fullName>
    </recommendedName>
</protein>
<dbReference type="InterPro" id="IPR012677">
    <property type="entry name" value="Nucleotide-bd_a/b_plait_sf"/>
</dbReference>
<gene>
    <name evidence="2" type="ORF">CPB84DRAFT_1844312</name>
</gene>
<feature type="compositionally biased region" description="Low complexity" evidence="1">
    <location>
        <begin position="167"/>
        <end position="181"/>
    </location>
</feature>
<sequence length="895" mass="98420">MSRSTKAQPVTPQRLPRHQPRSHSFYRSPLTPSASPYTPISLRSMDSTGSSTLTTPENIGGSVKKRLAFSAGSPGVVRNASMTQDRSLADIAENWRSRANENGIKVSLGPQEESHYVPDDSSDMSLSDVANDSSIISTEEALLAAPFLSTHRRLNSLPITNRPRAQSHASLPSSRLHPLSPVTSRINNRPPQTSSPLQSRRTMSTSFSQSASLMSTPPPNRTLARQLKLKGSLTDPVPPRKREAFGTPSTPYNLGHRSANMSVTLEPDTSLDLFDIDENDYEYDHEYQDGSIENSFSRNLEALQNNNFGYPTFVQPIQQAQSHVFHQPHFADPFQAIGTPNGLVDGHVLNGITDSLEHRSILAPFYSTRFLVSNISLTKACLAPILHDICSNGASSATFPSPTLPCCPAAGTYDRSFSPPTIKSPFALPPLNFLPPTALSVSLLSGVSCNSSTLQASSMFCLPDKRFEHYFKLVMGTSKGAVEVAPPVERPKTIPILCPEKATCRTWQAGLLWNPSHPAFEFGLELGDLRASTPKHESRLTIFSVPEDRSHAHTTLKRDIRRNEDNVVLRIDNVPWDITPRQIIHWLQQPVERVHVLLDSKGKTLSHAYVEVKDAAIAGAILRGETLASNASGKKERGSVLGRGRRARGVTVTRSGQQELMSDLFPHWRGGFDGSRPSLADLEGDRLIGALEGGLLTEHEISSLLYLIREPDSHFLKVPSLPFHSLISILSKFPTDVDSRVFWSANVRDALWEATYAAIQVLLPRVENAKQDRKLGTQEEEFTMDLVVALLHTALDCQAFTTQQILRLKELAQASSLPVPDADFPVSYDDSASSSFSISSSVRTPSSQDNSTAVIDRSKLNNSQVFEDLAREFNLDAQRMPALLEALTQRLAQLS</sequence>
<dbReference type="SUPFAM" id="SSF54928">
    <property type="entry name" value="RNA-binding domain, RBD"/>
    <property type="match status" value="1"/>
</dbReference>
<evidence type="ECO:0008006" key="4">
    <source>
        <dbReference type="Google" id="ProtNLM"/>
    </source>
</evidence>
<feature type="region of interest" description="Disordered" evidence="1">
    <location>
        <begin position="161"/>
        <end position="257"/>
    </location>
</feature>
<proteinExistence type="predicted"/>
<feature type="compositionally biased region" description="Polar residues" evidence="1">
    <location>
        <begin position="182"/>
        <end position="215"/>
    </location>
</feature>
<dbReference type="InterPro" id="IPR035979">
    <property type="entry name" value="RBD_domain_sf"/>
</dbReference>
<keyword evidence="3" id="KW-1185">Reference proteome</keyword>
<reference evidence="2" key="1">
    <citation type="submission" date="2020-11" db="EMBL/GenBank/DDBJ databases">
        <authorList>
            <consortium name="DOE Joint Genome Institute"/>
            <person name="Ahrendt S."/>
            <person name="Riley R."/>
            <person name="Andreopoulos W."/>
            <person name="LaButti K."/>
            <person name="Pangilinan J."/>
            <person name="Ruiz-duenas F.J."/>
            <person name="Barrasa J.M."/>
            <person name="Sanchez-Garcia M."/>
            <person name="Camarero S."/>
            <person name="Miyauchi S."/>
            <person name="Serrano A."/>
            <person name="Linde D."/>
            <person name="Babiker R."/>
            <person name="Drula E."/>
            <person name="Ayuso-Fernandez I."/>
            <person name="Pacheco R."/>
            <person name="Padilla G."/>
            <person name="Ferreira P."/>
            <person name="Barriuso J."/>
            <person name="Kellner H."/>
            <person name="Castanera R."/>
            <person name="Alfaro M."/>
            <person name="Ramirez L."/>
            <person name="Pisabarro A.G."/>
            <person name="Kuo A."/>
            <person name="Tritt A."/>
            <person name="Lipzen A."/>
            <person name="He G."/>
            <person name="Yan M."/>
            <person name="Ng V."/>
            <person name="Cullen D."/>
            <person name="Martin F."/>
            <person name="Rosso M.-N."/>
            <person name="Henrissat B."/>
            <person name="Hibbett D."/>
            <person name="Martinez A.T."/>
            <person name="Grigoriev I.V."/>
        </authorList>
    </citation>
    <scope>NUCLEOTIDE SEQUENCE</scope>
    <source>
        <strain evidence="2">AH 44721</strain>
    </source>
</reference>
<dbReference type="GO" id="GO:0003676">
    <property type="term" value="F:nucleic acid binding"/>
    <property type="evidence" value="ECO:0007669"/>
    <property type="project" value="InterPro"/>
</dbReference>
<dbReference type="EMBL" id="JADNYJ010000017">
    <property type="protein sequence ID" value="KAF8906851.1"/>
    <property type="molecule type" value="Genomic_DNA"/>
</dbReference>
<evidence type="ECO:0000256" key="1">
    <source>
        <dbReference type="SAM" id="MobiDB-lite"/>
    </source>
</evidence>
<feature type="compositionally biased region" description="Polar residues" evidence="1">
    <location>
        <begin position="44"/>
        <end position="57"/>
    </location>
</feature>
<evidence type="ECO:0000313" key="3">
    <source>
        <dbReference type="Proteomes" id="UP000724874"/>
    </source>
</evidence>
<evidence type="ECO:0000313" key="2">
    <source>
        <dbReference type="EMBL" id="KAF8906851.1"/>
    </source>
</evidence>
<dbReference type="Proteomes" id="UP000724874">
    <property type="component" value="Unassembled WGS sequence"/>
</dbReference>
<dbReference type="Gene3D" id="3.30.70.330">
    <property type="match status" value="1"/>
</dbReference>
<organism evidence="2 3">
    <name type="scientific">Gymnopilus junonius</name>
    <name type="common">Spectacular rustgill mushroom</name>
    <name type="synonym">Gymnopilus spectabilis subsp. junonius</name>
    <dbReference type="NCBI Taxonomy" id="109634"/>
    <lineage>
        <taxon>Eukaryota</taxon>
        <taxon>Fungi</taxon>
        <taxon>Dikarya</taxon>
        <taxon>Basidiomycota</taxon>
        <taxon>Agaricomycotina</taxon>
        <taxon>Agaricomycetes</taxon>
        <taxon>Agaricomycetidae</taxon>
        <taxon>Agaricales</taxon>
        <taxon>Agaricineae</taxon>
        <taxon>Hymenogastraceae</taxon>
        <taxon>Gymnopilus</taxon>
    </lineage>
</organism>
<comment type="caution">
    <text evidence="2">The sequence shown here is derived from an EMBL/GenBank/DDBJ whole genome shotgun (WGS) entry which is preliminary data.</text>
</comment>
<dbReference type="AlphaFoldDB" id="A0A9P5NUA6"/>
<dbReference type="OrthoDB" id="336240at2759"/>
<name>A0A9P5NUA6_GYMJU</name>
<feature type="compositionally biased region" description="Polar residues" evidence="1">
    <location>
        <begin position="1"/>
        <end position="11"/>
    </location>
</feature>
<feature type="region of interest" description="Disordered" evidence="1">
    <location>
        <begin position="1"/>
        <end position="59"/>
    </location>
</feature>
<accession>A0A9P5NUA6</accession>